<comment type="caution">
    <text evidence="2">The sequence shown here is derived from an EMBL/GenBank/DDBJ whole genome shotgun (WGS) entry which is preliminary data.</text>
</comment>
<dbReference type="Proteomes" id="UP001239994">
    <property type="component" value="Unassembled WGS sequence"/>
</dbReference>
<feature type="compositionally biased region" description="Acidic residues" evidence="1">
    <location>
        <begin position="10"/>
        <end position="24"/>
    </location>
</feature>
<dbReference type="InterPro" id="IPR028131">
    <property type="entry name" value="VASH1"/>
</dbReference>
<proteinExistence type="predicted"/>
<accession>A0AAD9DV99</accession>
<dbReference type="EMBL" id="JAROKS010000018">
    <property type="protein sequence ID" value="KAK1792932.1"/>
    <property type="molecule type" value="Genomic_DNA"/>
</dbReference>
<name>A0AAD9DV99_9TELE</name>
<dbReference type="PANTHER" id="PTHR15750:SF5">
    <property type="entry name" value="TUBULINYL-TYR CARBOXYPEPTIDASE 1"/>
    <property type="match status" value="1"/>
</dbReference>
<dbReference type="PANTHER" id="PTHR15750">
    <property type="entry name" value="VASOHIBIN-1-LIKE ISOFORM X2"/>
    <property type="match status" value="1"/>
</dbReference>
<evidence type="ECO:0008006" key="4">
    <source>
        <dbReference type="Google" id="ProtNLM"/>
    </source>
</evidence>
<protein>
    <recommendedName>
        <fullName evidence="4">Vasohibin 1</fullName>
    </recommendedName>
</protein>
<sequence>MLETSLSLEGVDDRDEEQEDEEDLRDGGIPFIINRGGLPVNEETWEQMWRHVARIHPDGEAVGKRIRGATDLPKVPIPTVPTYQPATSIPLRLEAIQKYIRDLQYP</sequence>
<gene>
    <name evidence="2" type="ORF">P4O66_001654</name>
</gene>
<reference evidence="2" key="1">
    <citation type="submission" date="2023-03" db="EMBL/GenBank/DDBJ databases">
        <title>Electrophorus voltai genome.</title>
        <authorList>
            <person name="Bian C."/>
        </authorList>
    </citation>
    <scope>NUCLEOTIDE SEQUENCE</scope>
    <source>
        <strain evidence="2">CB-2022</strain>
        <tissue evidence="2">Muscle</tissue>
    </source>
</reference>
<dbReference type="GO" id="GO:0045765">
    <property type="term" value="P:regulation of angiogenesis"/>
    <property type="evidence" value="ECO:0007669"/>
    <property type="project" value="InterPro"/>
</dbReference>
<evidence type="ECO:0000313" key="2">
    <source>
        <dbReference type="EMBL" id="KAK1792932.1"/>
    </source>
</evidence>
<dbReference type="GO" id="GO:0005737">
    <property type="term" value="C:cytoplasm"/>
    <property type="evidence" value="ECO:0007669"/>
    <property type="project" value="InterPro"/>
</dbReference>
<feature type="region of interest" description="Disordered" evidence="1">
    <location>
        <begin position="1"/>
        <end position="28"/>
    </location>
</feature>
<organism evidence="2 3">
    <name type="scientific">Electrophorus voltai</name>
    <dbReference type="NCBI Taxonomy" id="2609070"/>
    <lineage>
        <taxon>Eukaryota</taxon>
        <taxon>Metazoa</taxon>
        <taxon>Chordata</taxon>
        <taxon>Craniata</taxon>
        <taxon>Vertebrata</taxon>
        <taxon>Euteleostomi</taxon>
        <taxon>Actinopterygii</taxon>
        <taxon>Neopterygii</taxon>
        <taxon>Teleostei</taxon>
        <taxon>Ostariophysi</taxon>
        <taxon>Gymnotiformes</taxon>
        <taxon>Gymnotoidei</taxon>
        <taxon>Gymnotidae</taxon>
        <taxon>Electrophorus</taxon>
    </lineage>
</organism>
<keyword evidence="3" id="KW-1185">Reference proteome</keyword>
<dbReference type="AlphaFoldDB" id="A0AAD9DV99"/>
<evidence type="ECO:0000256" key="1">
    <source>
        <dbReference type="SAM" id="MobiDB-lite"/>
    </source>
</evidence>
<evidence type="ECO:0000313" key="3">
    <source>
        <dbReference type="Proteomes" id="UP001239994"/>
    </source>
</evidence>
<dbReference type="Pfam" id="PF14822">
    <property type="entry name" value="Vasohibin"/>
    <property type="match status" value="1"/>
</dbReference>